<organism evidence="6 7">
    <name type="scientific">Peptostreptococcus anaerobius</name>
    <dbReference type="NCBI Taxonomy" id="1261"/>
    <lineage>
        <taxon>Bacteria</taxon>
        <taxon>Bacillati</taxon>
        <taxon>Bacillota</taxon>
        <taxon>Clostridia</taxon>
        <taxon>Peptostreptococcales</taxon>
        <taxon>Peptostreptococcaceae</taxon>
        <taxon>Peptostreptococcus</taxon>
    </lineage>
</organism>
<dbReference type="InterPro" id="IPR047640">
    <property type="entry name" value="RpiR-like"/>
</dbReference>
<evidence type="ECO:0000256" key="1">
    <source>
        <dbReference type="ARBA" id="ARBA00023015"/>
    </source>
</evidence>
<feature type="domain" description="SIS" evidence="5">
    <location>
        <begin position="115"/>
        <end position="255"/>
    </location>
</feature>
<name>A0A135YVG5_9FIRM</name>
<dbReference type="AlphaFoldDB" id="A0A135YVG5"/>
<proteinExistence type="predicted"/>
<dbReference type="RefSeq" id="WP_021935253.1">
    <property type="nucleotide sequence ID" value="NZ_JASPAB010000010.1"/>
</dbReference>
<protein>
    <submittedName>
        <fullName evidence="6">SIS domain protein</fullName>
    </submittedName>
</protein>
<dbReference type="PATRIC" id="fig|1261.5.peg.771"/>
<dbReference type="PANTHER" id="PTHR30514:SF21">
    <property type="entry name" value="RPIR-FAMILY TRANSCRIPTIONAL REGULATOR"/>
    <property type="match status" value="1"/>
</dbReference>
<evidence type="ECO:0000256" key="2">
    <source>
        <dbReference type="ARBA" id="ARBA00023125"/>
    </source>
</evidence>
<keyword evidence="3" id="KW-0804">Transcription</keyword>
<keyword evidence="2" id="KW-0238">DNA-binding</keyword>
<evidence type="ECO:0000313" key="7">
    <source>
        <dbReference type="Proteomes" id="UP000070326"/>
    </source>
</evidence>
<dbReference type="Pfam" id="PF01418">
    <property type="entry name" value="HTH_6"/>
    <property type="match status" value="1"/>
</dbReference>
<dbReference type="InterPro" id="IPR046348">
    <property type="entry name" value="SIS_dom_sf"/>
</dbReference>
<dbReference type="PROSITE" id="PS51464">
    <property type="entry name" value="SIS"/>
    <property type="match status" value="1"/>
</dbReference>
<dbReference type="GO" id="GO:0097367">
    <property type="term" value="F:carbohydrate derivative binding"/>
    <property type="evidence" value="ECO:0007669"/>
    <property type="project" value="InterPro"/>
</dbReference>
<dbReference type="STRING" id="1261.HMPREF3195_00765"/>
<evidence type="ECO:0000259" key="5">
    <source>
        <dbReference type="PROSITE" id="PS51464"/>
    </source>
</evidence>
<sequence>MGYYIKSVVAVIESNYENFTTVEKNIADFFIHNDKRQDFSGKKLAQKLFVSEASLSRFAQKCGFRGYREFIYQYSENFVEKHEDMADNVSQVLSTYQELLNKTYSLVDENQLKRVVDYLNTSEKVFVCGKGSSGLAANEMELRFMRIGVNIDSIIDSDQMKMRAVFQNENNLVFGVSISGETQEVLYFLKEAHKKNANTVLITSQIRDSYQEYCSEVVLIPSLRHLNHGNVISPQFPISIMVDIMYSHFVQNDKNKRARMHGDTIKALGDGFKREDDN</sequence>
<dbReference type="SUPFAM" id="SSF53697">
    <property type="entry name" value="SIS domain"/>
    <property type="match status" value="1"/>
</dbReference>
<comment type="caution">
    <text evidence="6">The sequence shown here is derived from an EMBL/GenBank/DDBJ whole genome shotgun (WGS) entry which is preliminary data.</text>
</comment>
<evidence type="ECO:0000313" key="6">
    <source>
        <dbReference type="EMBL" id="KXI13372.1"/>
    </source>
</evidence>
<dbReference type="CDD" id="cd05013">
    <property type="entry name" value="SIS_RpiR"/>
    <property type="match status" value="1"/>
</dbReference>
<dbReference type="InterPro" id="IPR009057">
    <property type="entry name" value="Homeodomain-like_sf"/>
</dbReference>
<dbReference type="GO" id="GO:0003677">
    <property type="term" value="F:DNA binding"/>
    <property type="evidence" value="ECO:0007669"/>
    <property type="project" value="UniProtKB-KW"/>
</dbReference>
<dbReference type="Gene3D" id="1.10.10.10">
    <property type="entry name" value="Winged helix-like DNA-binding domain superfamily/Winged helix DNA-binding domain"/>
    <property type="match status" value="1"/>
</dbReference>
<gene>
    <name evidence="6" type="ORF">HMPREF3195_00765</name>
</gene>
<dbReference type="Gene3D" id="3.40.50.10490">
    <property type="entry name" value="Glucose-6-phosphate isomerase like protein, domain 1"/>
    <property type="match status" value="1"/>
</dbReference>
<reference evidence="6 7" key="1">
    <citation type="submission" date="2016-02" db="EMBL/GenBank/DDBJ databases">
        <authorList>
            <person name="Wen L."/>
            <person name="He K."/>
            <person name="Yang H."/>
        </authorList>
    </citation>
    <scope>NUCLEOTIDE SEQUENCE [LARGE SCALE GENOMIC DNA]</scope>
    <source>
        <strain evidence="6 7">MJR8628A</strain>
    </source>
</reference>
<dbReference type="GO" id="GO:1901135">
    <property type="term" value="P:carbohydrate derivative metabolic process"/>
    <property type="evidence" value="ECO:0007669"/>
    <property type="project" value="InterPro"/>
</dbReference>
<accession>A0A135YVG5</accession>
<evidence type="ECO:0000256" key="3">
    <source>
        <dbReference type="ARBA" id="ARBA00023163"/>
    </source>
</evidence>
<dbReference type="InterPro" id="IPR036388">
    <property type="entry name" value="WH-like_DNA-bd_sf"/>
</dbReference>
<dbReference type="Proteomes" id="UP000070326">
    <property type="component" value="Unassembled WGS sequence"/>
</dbReference>
<dbReference type="InterPro" id="IPR001347">
    <property type="entry name" value="SIS_dom"/>
</dbReference>
<dbReference type="InterPro" id="IPR035472">
    <property type="entry name" value="RpiR-like_SIS"/>
</dbReference>
<dbReference type="eggNOG" id="COG1737">
    <property type="taxonomic scope" value="Bacteria"/>
</dbReference>
<feature type="domain" description="HTH rpiR-type" evidence="4">
    <location>
        <begin position="6"/>
        <end position="81"/>
    </location>
</feature>
<dbReference type="SUPFAM" id="SSF46689">
    <property type="entry name" value="Homeodomain-like"/>
    <property type="match status" value="1"/>
</dbReference>
<evidence type="ECO:0000259" key="4">
    <source>
        <dbReference type="PROSITE" id="PS51071"/>
    </source>
</evidence>
<dbReference type="EMBL" id="LSQZ01000024">
    <property type="protein sequence ID" value="KXI13372.1"/>
    <property type="molecule type" value="Genomic_DNA"/>
</dbReference>
<dbReference type="PANTHER" id="PTHR30514">
    <property type="entry name" value="GLUCOKINASE"/>
    <property type="match status" value="1"/>
</dbReference>
<keyword evidence="1" id="KW-0805">Transcription regulation</keyword>
<dbReference type="Pfam" id="PF01380">
    <property type="entry name" value="SIS"/>
    <property type="match status" value="1"/>
</dbReference>
<dbReference type="InterPro" id="IPR000281">
    <property type="entry name" value="HTH_RpiR"/>
</dbReference>
<dbReference type="GO" id="GO:0003700">
    <property type="term" value="F:DNA-binding transcription factor activity"/>
    <property type="evidence" value="ECO:0007669"/>
    <property type="project" value="InterPro"/>
</dbReference>
<dbReference type="PROSITE" id="PS51071">
    <property type="entry name" value="HTH_RPIR"/>
    <property type="match status" value="1"/>
</dbReference>